<feature type="transmembrane region" description="Helical" evidence="1">
    <location>
        <begin position="52"/>
        <end position="72"/>
    </location>
</feature>
<proteinExistence type="predicted"/>
<keyword evidence="1" id="KW-0472">Membrane</keyword>
<dbReference type="STRING" id="7398.A0A1B0ABT8"/>
<evidence type="ECO:0000256" key="1">
    <source>
        <dbReference type="SAM" id="Phobius"/>
    </source>
</evidence>
<reference evidence="3" key="1">
    <citation type="submission" date="2014-03" db="EMBL/GenBank/DDBJ databases">
        <authorList>
            <person name="Aksoy S."/>
            <person name="Warren W."/>
            <person name="Wilson R.K."/>
        </authorList>
    </citation>
    <scope>NUCLEOTIDE SEQUENCE [LARGE SCALE GENOMIC DNA]</scope>
    <source>
        <strain evidence="3">IAEA</strain>
    </source>
</reference>
<keyword evidence="1" id="KW-0812">Transmembrane</keyword>
<dbReference type="VEuPathDB" id="VectorBase:GPAI040507"/>
<keyword evidence="3" id="KW-1185">Reference proteome</keyword>
<evidence type="ECO:0000313" key="3">
    <source>
        <dbReference type="Proteomes" id="UP000092445"/>
    </source>
</evidence>
<protein>
    <submittedName>
        <fullName evidence="2">Uncharacterized protein</fullName>
    </submittedName>
</protein>
<dbReference type="AlphaFoldDB" id="A0A1B0ABT8"/>
<evidence type="ECO:0000313" key="2">
    <source>
        <dbReference type="EnsemblMetazoa" id="GPAI040507-PA"/>
    </source>
</evidence>
<keyword evidence="1" id="KW-1133">Transmembrane helix</keyword>
<organism evidence="2 3">
    <name type="scientific">Glossina pallidipes</name>
    <name type="common">Tsetse fly</name>
    <dbReference type="NCBI Taxonomy" id="7398"/>
    <lineage>
        <taxon>Eukaryota</taxon>
        <taxon>Metazoa</taxon>
        <taxon>Ecdysozoa</taxon>
        <taxon>Arthropoda</taxon>
        <taxon>Hexapoda</taxon>
        <taxon>Insecta</taxon>
        <taxon>Pterygota</taxon>
        <taxon>Neoptera</taxon>
        <taxon>Endopterygota</taxon>
        <taxon>Diptera</taxon>
        <taxon>Brachycera</taxon>
        <taxon>Muscomorpha</taxon>
        <taxon>Hippoboscoidea</taxon>
        <taxon>Glossinidae</taxon>
        <taxon>Glossina</taxon>
    </lineage>
</organism>
<dbReference type="EnsemblMetazoa" id="GPAI040507-RA">
    <property type="protein sequence ID" value="GPAI040507-PA"/>
    <property type="gene ID" value="GPAI040507"/>
</dbReference>
<dbReference type="Proteomes" id="UP000092445">
    <property type="component" value="Unassembled WGS sequence"/>
</dbReference>
<name>A0A1B0ABT8_GLOPL</name>
<sequence length="123" mass="14264">MNEEFGKRERKEVRNILHELSIPDKFIRKEEIDELIKNCLKEKVTIVQEQELRFIIGLGLCTIGGAMLFAYFRDRDDDDSVDEREKKIMGTKKPEILKIEMEIPSQDILLIAGRSGAKKSINL</sequence>
<accession>A0A1B0ABT8</accession>
<reference evidence="2" key="2">
    <citation type="submission" date="2020-05" db="UniProtKB">
        <authorList>
            <consortium name="EnsemblMetazoa"/>
        </authorList>
    </citation>
    <scope>IDENTIFICATION</scope>
    <source>
        <strain evidence="2">IAEA</strain>
    </source>
</reference>